<evidence type="ECO:0000313" key="5">
    <source>
        <dbReference type="Proteomes" id="UP000698173"/>
    </source>
</evidence>
<comment type="caution">
    <text evidence="4">The sequence shown here is derived from an EMBL/GenBank/DDBJ whole genome shotgun (WGS) entry which is preliminary data.</text>
</comment>
<protein>
    <submittedName>
        <fullName evidence="4">VWA domain-containing protein</fullName>
    </submittedName>
</protein>
<accession>A0A921KDV6</accession>
<dbReference type="SUPFAM" id="SSF53300">
    <property type="entry name" value="vWA-like"/>
    <property type="match status" value="1"/>
</dbReference>
<dbReference type="Gene3D" id="3.40.50.410">
    <property type="entry name" value="von Willebrand factor, type A domain"/>
    <property type="match status" value="1"/>
</dbReference>
<feature type="chain" id="PRO_5039058166" evidence="2">
    <location>
        <begin position="25"/>
        <end position="476"/>
    </location>
</feature>
<dbReference type="Pfam" id="PF00092">
    <property type="entry name" value="VWA"/>
    <property type="match status" value="1"/>
</dbReference>
<proteinExistence type="predicted"/>
<dbReference type="SMART" id="SM00327">
    <property type="entry name" value="VWA"/>
    <property type="match status" value="1"/>
</dbReference>
<reference evidence="4" key="2">
    <citation type="submission" date="2021-09" db="EMBL/GenBank/DDBJ databases">
        <authorList>
            <person name="Gilroy R."/>
        </authorList>
    </citation>
    <scope>NUCLEOTIDE SEQUENCE</scope>
    <source>
        <strain evidence="4">CHK171-7178</strain>
    </source>
</reference>
<dbReference type="AlphaFoldDB" id="A0A921KDV6"/>
<feature type="signal peptide" evidence="2">
    <location>
        <begin position="1"/>
        <end position="24"/>
    </location>
</feature>
<dbReference type="InterPro" id="IPR002035">
    <property type="entry name" value="VWF_A"/>
</dbReference>
<evidence type="ECO:0000313" key="4">
    <source>
        <dbReference type="EMBL" id="HJF32518.1"/>
    </source>
</evidence>
<evidence type="ECO:0000256" key="2">
    <source>
        <dbReference type="SAM" id="SignalP"/>
    </source>
</evidence>
<dbReference type="EMBL" id="DYWT01000200">
    <property type="protein sequence ID" value="HJF32518.1"/>
    <property type="molecule type" value="Genomic_DNA"/>
</dbReference>
<dbReference type="Proteomes" id="UP000698173">
    <property type="component" value="Unassembled WGS sequence"/>
</dbReference>
<reference evidence="4" key="1">
    <citation type="journal article" date="2021" name="PeerJ">
        <title>Extensive microbial diversity within the chicken gut microbiome revealed by metagenomics and culture.</title>
        <authorList>
            <person name="Gilroy R."/>
            <person name="Ravi A."/>
            <person name="Getino M."/>
            <person name="Pursley I."/>
            <person name="Horton D.L."/>
            <person name="Alikhan N.F."/>
            <person name="Baker D."/>
            <person name="Gharbi K."/>
            <person name="Hall N."/>
            <person name="Watson M."/>
            <person name="Adriaenssens E.M."/>
            <person name="Foster-Nyarko E."/>
            <person name="Jarju S."/>
            <person name="Secka A."/>
            <person name="Antonio M."/>
            <person name="Oren A."/>
            <person name="Chaudhuri R.R."/>
            <person name="La Ragione R."/>
            <person name="Hildebrand F."/>
            <person name="Pallen M.J."/>
        </authorList>
    </citation>
    <scope>NUCLEOTIDE SEQUENCE</scope>
    <source>
        <strain evidence="4">CHK171-7178</strain>
    </source>
</reference>
<organism evidence="4 5">
    <name type="scientific">Sporosarcina psychrophila</name>
    <name type="common">Bacillus psychrophilus</name>
    <dbReference type="NCBI Taxonomy" id="1476"/>
    <lineage>
        <taxon>Bacteria</taxon>
        <taxon>Bacillati</taxon>
        <taxon>Bacillota</taxon>
        <taxon>Bacilli</taxon>
        <taxon>Bacillales</taxon>
        <taxon>Caryophanaceae</taxon>
        <taxon>Sporosarcina</taxon>
    </lineage>
</organism>
<gene>
    <name evidence="4" type="ORF">K8V56_12190</name>
</gene>
<dbReference type="InterPro" id="IPR036465">
    <property type="entry name" value="vWFA_dom_sf"/>
</dbReference>
<dbReference type="PROSITE" id="PS50234">
    <property type="entry name" value="VWFA"/>
    <property type="match status" value="1"/>
</dbReference>
<dbReference type="PROSITE" id="PS51257">
    <property type="entry name" value="PROKAR_LIPOPROTEIN"/>
    <property type="match status" value="1"/>
</dbReference>
<evidence type="ECO:0000259" key="3">
    <source>
        <dbReference type="PROSITE" id="PS50234"/>
    </source>
</evidence>
<feature type="coiled-coil region" evidence="1">
    <location>
        <begin position="438"/>
        <end position="469"/>
    </location>
</feature>
<name>A0A921KDV6_SPOPS</name>
<feature type="domain" description="VWFA" evidence="3">
    <location>
        <begin position="173"/>
        <end position="370"/>
    </location>
</feature>
<evidence type="ECO:0000256" key="1">
    <source>
        <dbReference type="SAM" id="Coils"/>
    </source>
</evidence>
<sequence>MDIRSQKRVRMAFLVLILGCAVLTGCTDETESTMNQTGDAAESKEEKTVIIEDEDIPDAPKSLKEVIAQQPGKLVEEHMEPDVEAARTVNFTTYNKFYDHTFKEIAQDELSVYFTGNKLSNSDEIYNYLVYQLGSGQYESLYRRLESYEHGYVMPELPEGKDKIEIAKVQKTNIVILMDASGSMKAEVKGGSKMKLAKEAIETFTAGLDTGVNVSLLAYGHKGAGTEADKKLSCQTIDTVYPLGSYDEPSFHEAMDSFQASGWTPLAGAIEKADAILASQGSEAYRNIVYIVSDGIETCGGDPIKAAKKLNDSKIEAKVNIIGFDVDDEGQAQLKQVAEAGGGSYATVRDQNDFEGVLLKKWQPSLMQVISQQGVKLQDLVGHLTELVEISEPLVNISDREANRVIDAASFLRSEKLISEENGQKVIDQAQEIRELRNDHFREIKERKSEEAEQIRNEINAKVEAWKEKWHLELDK</sequence>
<keyword evidence="2" id="KW-0732">Signal</keyword>
<keyword evidence="1" id="KW-0175">Coiled coil</keyword>